<evidence type="ECO:0000313" key="3">
    <source>
        <dbReference type="Proteomes" id="UP001432027"/>
    </source>
</evidence>
<proteinExistence type="predicted"/>
<sequence>MELVDVIDPTSDFLARRVVCSSHEARSDRQSTLRRSLREWKHGGGDLRTLSEGPNLVMQHGRETELVDEMDGLDVADDGSTRETLQRLGIPSPMRWSMESRPLDCHPSNLRQALVHVEVRQRRHLQIFHSSLGRKCLCVFSSYGAIKFSMQSIADENARNPGNKLIDFPQPSLHPTEAPSICDVVNEQNAMGSSRIPTNDRREAPLTRSIPGLYIDGVSVQENSRQTRKSRLRQISVKIGRVDFRQTREELALTYVSVAHEEELERGLRQAQLLAPVGGRPDVAQARLAHHYGEESGTKSPEWTRQYNNQTIGD</sequence>
<evidence type="ECO:0000256" key="1">
    <source>
        <dbReference type="SAM" id="MobiDB-lite"/>
    </source>
</evidence>
<dbReference type="EMBL" id="BTSX01000006">
    <property type="protein sequence ID" value="GMT07021.1"/>
    <property type="molecule type" value="Genomic_DNA"/>
</dbReference>
<comment type="caution">
    <text evidence="2">The sequence shown here is derived from an EMBL/GenBank/DDBJ whole genome shotgun (WGS) entry which is preliminary data.</text>
</comment>
<dbReference type="Proteomes" id="UP001432027">
    <property type="component" value="Unassembled WGS sequence"/>
</dbReference>
<keyword evidence="3" id="KW-1185">Reference proteome</keyword>
<protein>
    <submittedName>
        <fullName evidence="2">Uncharacterized protein</fullName>
    </submittedName>
</protein>
<organism evidence="2 3">
    <name type="scientific">Pristionchus entomophagus</name>
    <dbReference type="NCBI Taxonomy" id="358040"/>
    <lineage>
        <taxon>Eukaryota</taxon>
        <taxon>Metazoa</taxon>
        <taxon>Ecdysozoa</taxon>
        <taxon>Nematoda</taxon>
        <taxon>Chromadorea</taxon>
        <taxon>Rhabditida</taxon>
        <taxon>Rhabditina</taxon>
        <taxon>Diplogasteromorpha</taxon>
        <taxon>Diplogasteroidea</taxon>
        <taxon>Neodiplogasteridae</taxon>
        <taxon>Pristionchus</taxon>
    </lineage>
</organism>
<feature type="compositionally biased region" description="Polar residues" evidence="1">
    <location>
        <begin position="298"/>
        <end position="314"/>
    </location>
</feature>
<evidence type="ECO:0000313" key="2">
    <source>
        <dbReference type="EMBL" id="GMT07021.1"/>
    </source>
</evidence>
<feature type="region of interest" description="Disordered" evidence="1">
    <location>
        <begin position="292"/>
        <end position="314"/>
    </location>
</feature>
<accession>A0AAV5UJ28</accession>
<reference evidence="2" key="1">
    <citation type="submission" date="2023-10" db="EMBL/GenBank/DDBJ databases">
        <title>Genome assembly of Pristionchus species.</title>
        <authorList>
            <person name="Yoshida K."/>
            <person name="Sommer R.J."/>
        </authorList>
    </citation>
    <scope>NUCLEOTIDE SEQUENCE</scope>
    <source>
        <strain evidence="2">RS0144</strain>
    </source>
</reference>
<name>A0AAV5UJ28_9BILA</name>
<dbReference type="AlphaFoldDB" id="A0AAV5UJ28"/>
<gene>
    <name evidence="2" type="ORF">PENTCL1PPCAC_29195</name>
</gene>